<feature type="compositionally biased region" description="Polar residues" evidence="1">
    <location>
        <begin position="579"/>
        <end position="600"/>
    </location>
</feature>
<evidence type="ECO:0000313" key="3">
    <source>
        <dbReference type="Proteomes" id="UP000015100"/>
    </source>
</evidence>
<feature type="compositionally biased region" description="Polar residues" evidence="1">
    <location>
        <begin position="50"/>
        <end position="62"/>
    </location>
</feature>
<dbReference type="STRING" id="1284197.S8C355"/>
<feature type="compositionally biased region" description="Low complexity" evidence="1">
    <location>
        <begin position="449"/>
        <end position="464"/>
    </location>
</feature>
<dbReference type="AlphaFoldDB" id="S8C355"/>
<sequence>MATEPGHSVAKMTRRRLPASEEQEGPTGLRASTGAPPHHLDNLHLHQKEPLNNNTSQQTAPQPTARRGSLYTSTTSSYLQNYLDAAQKAMSTPSDPPKTPGTGPPKRGGVSALLARFEQSGGSPNSSSGSTSATPEFKPKPIGRVKTNFVAVTDANGVMGLRKADGEISPVKTPTKFAFGAPLGDASKKFESPKNDKPAERPPWVTNGKKDEVKKEEPKVEEPPKLEEKVEPVEEIKEALVPETAPEVTKEPEPPVVELALEKETVPDVEELAKEPEAPAKEVPAPKSPTPEPAAVEEPTPVPETLVLSGKGEPVEEEPEVQAEEPVVEAAEPEAVPEEAKVEEPAIEEPEAVAEPEPEVAEQVVEAAEASINVLPPTPVATKAPTTVSKVSPSKIGTARTTKTAPTSRVPEKRVTKPVEPKPSTRPPSSKPAEVKPKASSTTTSTVKPRSTASTSSTTRTAPTKISATKASTAPKVAESGDAPAEGETSVKAKRLSTGASKTTSPKAPAGPISARSSGPYGPTSSSSSKLSPSGPPKTSTTRAKTPSRLTASNRPSSRMTHTKSPSVSPTRAEHRIRNTQSRASMASESTVRPKSQQIDPNFLARLSRPTASSASKVVEKRVVSPPAPTVAKKVGSQKSSRSKRTDDDERSTSTRASIDQDQRPVFEDNGPNDEHHETAPDLSEHQPAIQT</sequence>
<dbReference type="Proteomes" id="UP000015100">
    <property type="component" value="Unassembled WGS sequence"/>
</dbReference>
<organism evidence="2 3">
    <name type="scientific">Dactylellina haptotyla (strain CBS 200.50)</name>
    <name type="common">Nematode-trapping fungus</name>
    <name type="synonym">Monacrosporium haptotylum</name>
    <dbReference type="NCBI Taxonomy" id="1284197"/>
    <lineage>
        <taxon>Eukaryota</taxon>
        <taxon>Fungi</taxon>
        <taxon>Dikarya</taxon>
        <taxon>Ascomycota</taxon>
        <taxon>Pezizomycotina</taxon>
        <taxon>Orbiliomycetes</taxon>
        <taxon>Orbiliales</taxon>
        <taxon>Orbiliaceae</taxon>
        <taxon>Dactylellina</taxon>
    </lineage>
</organism>
<feature type="compositionally biased region" description="Basic and acidic residues" evidence="1">
    <location>
        <begin position="186"/>
        <end position="200"/>
    </location>
</feature>
<dbReference type="OrthoDB" id="3600083at2759"/>
<feature type="region of interest" description="Disordered" evidence="1">
    <location>
        <begin position="267"/>
        <end position="360"/>
    </location>
</feature>
<feature type="compositionally biased region" description="Basic and acidic residues" evidence="1">
    <location>
        <begin position="208"/>
        <end position="234"/>
    </location>
</feature>
<comment type="caution">
    <text evidence="2">The sequence shown here is derived from an EMBL/GenBank/DDBJ whole genome shotgun (WGS) entry which is preliminary data.</text>
</comment>
<feature type="compositionally biased region" description="Low complexity" evidence="1">
    <location>
        <begin position="517"/>
        <end position="542"/>
    </location>
</feature>
<gene>
    <name evidence="2" type="ORF">H072_3873</name>
</gene>
<feature type="compositionally biased region" description="Acidic residues" evidence="1">
    <location>
        <begin position="315"/>
        <end position="337"/>
    </location>
</feature>
<feature type="compositionally biased region" description="Low complexity" evidence="1">
    <location>
        <begin position="293"/>
        <end position="305"/>
    </location>
</feature>
<feature type="compositionally biased region" description="Basic and acidic residues" evidence="1">
    <location>
        <begin position="38"/>
        <end position="49"/>
    </location>
</feature>
<feature type="compositionally biased region" description="Low complexity" evidence="1">
    <location>
        <begin position="120"/>
        <end position="132"/>
    </location>
</feature>
<feature type="compositionally biased region" description="Polar residues" evidence="1">
    <location>
        <begin position="439"/>
        <end position="448"/>
    </location>
</feature>
<dbReference type="EMBL" id="AQGS01000129">
    <property type="protein sequence ID" value="EPS42097.1"/>
    <property type="molecule type" value="Genomic_DNA"/>
</dbReference>
<dbReference type="HOGENOM" id="CLU_370864_0_0_1"/>
<feature type="compositionally biased region" description="Basic and acidic residues" evidence="1">
    <location>
        <begin position="410"/>
        <end position="420"/>
    </location>
</feature>
<feature type="compositionally biased region" description="Low complexity" evidence="1">
    <location>
        <begin position="69"/>
        <end position="83"/>
    </location>
</feature>
<reference evidence="2 3" key="1">
    <citation type="journal article" date="2013" name="PLoS Genet.">
        <title>Genomic mechanisms accounting for the adaptation to parasitism in nematode-trapping fungi.</title>
        <authorList>
            <person name="Meerupati T."/>
            <person name="Andersson K.M."/>
            <person name="Friman E."/>
            <person name="Kumar D."/>
            <person name="Tunlid A."/>
            <person name="Ahren D."/>
        </authorList>
    </citation>
    <scope>NUCLEOTIDE SEQUENCE [LARGE SCALE GENOMIC DNA]</scope>
    <source>
        <strain evidence="2 3">CBS 200.50</strain>
    </source>
</reference>
<proteinExistence type="predicted"/>
<feature type="compositionally biased region" description="Polar residues" evidence="1">
    <location>
        <begin position="543"/>
        <end position="570"/>
    </location>
</feature>
<feature type="region of interest" description="Disordered" evidence="1">
    <location>
        <begin position="171"/>
        <end position="234"/>
    </location>
</feature>
<dbReference type="OMA" id="DNGPNDE"/>
<reference evidence="3" key="2">
    <citation type="submission" date="2013-04" db="EMBL/GenBank/DDBJ databases">
        <title>Genomic mechanisms accounting for the adaptation to parasitism in nematode-trapping fungi.</title>
        <authorList>
            <person name="Ahren D.G."/>
        </authorList>
    </citation>
    <scope>NUCLEOTIDE SEQUENCE [LARGE SCALE GENOMIC DNA]</scope>
    <source>
        <strain evidence="3">CBS 200.50</strain>
    </source>
</reference>
<keyword evidence="3" id="KW-1185">Reference proteome</keyword>
<feature type="region of interest" description="Disordered" evidence="1">
    <location>
        <begin position="375"/>
        <end position="692"/>
    </location>
</feature>
<evidence type="ECO:0000256" key="1">
    <source>
        <dbReference type="SAM" id="MobiDB-lite"/>
    </source>
</evidence>
<protein>
    <submittedName>
        <fullName evidence="2">Uncharacterized protein</fullName>
    </submittedName>
</protein>
<feature type="compositionally biased region" description="Pro residues" evidence="1">
    <location>
        <begin position="94"/>
        <end position="103"/>
    </location>
</feature>
<accession>S8C355</accession>
<feature type="compositionally biased region" description="Basic and acidic residues" evidence="1">
    <location>
        <begin position="644"/>
        <end position="685"/>
    </location>
</feature>
<feature type="compositionally biased region" description="Basic and acidic residues" evidence="1">
    <location>
        <begin position="267"/>
        <end position="280"/>
    </location>
</feature>
<evidence type="ECO:0000313" key="2">
    <source>
        <dbReference type="EMBL" id="EPS42097.1"/>
    </source>
</evidence>
<name>S8C355_DACHA</name>
<feature type="compositionally biased region" description="Acidic residues" evidence="1">
    <location>
        <begin position="345"/>
        <end position="360"/>
    </location>
</feature>
<feature type="region of interest" description="Disordered" evidence="1">
    <location>
        <begin position="1"/>
        <end position="141"/>
    </location>
</feature>